<keyword evidence="1" id="KW-0175">Coiled coil</keyword>
<evidence type="ECO:0000313" key="5">
    <source>
        <dbReference type="Proteomes" id="UP000267029"/>
    </source>
</evidence>
<feature type="coiled-coil region" evidence="1">
    <location>
        <begin position="408"/>
        <end position="442"/>
    </location>
</feature>
<name>A0A0R3U9E4_MESCO</name>
<gene>
    <name evidence="4" type="ORF">MCOS_LOCUS3543</name>
</gene>
<evidence type="ECO:0000256" key="2">
    <source>
        <dbReference type="SAM" id="MobiDB-lite"/>
    </source>
</evidence>
<evidence type="ECO:0000259" key="3">
    <source>
        <dbReference type="Pfam" id="PF19012"/>
    </source>
</evidence>
<protein>
    <recommendedName>
        <fullName evidence="3">DUF5741 domain-containing protein</fullName>
    </recommendedName>
</protein>
<evidence type="ECO:0000256" key="1">
    <source>
        <dbReference type="SAM" id="Coils"/>
    </source>
</evidence>
<dbReference type="Proteomes" id="UP000267029">
    <property type="component" value="Unassembled WGS sequence"/>
</dbReference>
<dbReference type="Pfam" id="PF19012">
    <property type="entry name" value="DUF5741"/>
    <property type="match status" value="1"/>
</dbReference>
<feature type="coiled-coil region" evidence="1">
    <location>
        <begin position="189"/>
        <end position="359"/>
    </location>
</feature>
<accession>A0A0R3U9E4</accession>
<dbReference type="STRING" id="53468.A0A0R3U9E4"/>
<reference evidence="4 5" key="1">
    <citation type="submission" date="2018-10" db="EMBL/GenBank/DDBJ databases">
        <authorList>
            <consortium name="Pathogen Informatics"/>
        </authorList>
    </citation>
    <scope>NUCLEOTIDE SEQUENCE [LARGE SCALE GENOMIC DNA]</scope>
</reference>
<feature type="region of interest" description="Disordered" evidence="2">
    <location>
        <begin position="454"/>
        <end position="485"/>
    </location>
</feature>
<evidence type="ECO:0000313" key="4">
    <source>
        <dbReference type="EMBL" id="VDD77540.1"/>
    </source>
</evidence>
<dbReference type="AlphaFoldDB" id="A0A0R3U9E4"/>
<feature type="domain" description="DUF5741" evidence="3">
    <location>
        <begin position="365"/>
        <end position="440"/>
    </location>
</feature>
<organism evidence="4 5">
    <name type="scientific">Mesocestoides corti</name>
    <name type="common">Flatworm</name>
    <dbReference type="NCBI Taxonomy" id="53468"/>
    <lineage>
        <taxon>Eukaryota</taxon>
        <taxon>Metazoa</taxon>
        <taxon>Spiralia</taxon>
        <taxon>Lophotrochozoa</taxon>
        <taxon>Platyhelminthes</taxon>
        <taxon>Cestoda</taxon>
        <taxon>Eucestoda</taxon>
        <taxon>Cyclophyllidea</taxon>
        <taxon>Mesocestoididae</taxon>
        <taxon>Mesocestoides</taxon>
    </lineage>
</organism>
<dbReference type="EMBL" id="UXSR01000841">
    <property type="protein sequence ID" value="VDD77540.1"/>
    <property type="molecule type" value="Genomic_DNA"/>
</dbReference>
<sequence length="539" mass="60191">MVWFCVGDDVVTEANCVACQSVVISQHAESSLLSICNDTTMGNLRLNAGGDTEAPSGDVDDSLEVSSLRTECPSLIGGCLKASRVEDHNRRAFDRVSVAVARIQDAVDEWSVKAAAEMPMALSGPDDVDCVVGEDDRRDYSRRRETHVSFSKVRGKHSEWADQTEAGEVEEAIEEEVRTIPLRVHEAIVAEYEARCNQLTSANDELEKTYVQLSKELESACRNHSESIATLQATMVSKSDYDELVGKLTQAQNVARELENRANELQTSEKTMRDAEAKNAALLEVAESRLAAAEERRERLVAREVELLDEMEAKDVKILVLENNLQAVLMTAAETQVELESLSRRMVELEEAAEGRNSRRSSASDMEEKARKYSELKAVAFKLKSRLHKRTELLESSMKENRHLRRIAHENERRAKGFLEELERLRRQIVKKNAVIKKLMAVVRSLPVRHFGARPCEDAPHETHKPPRRARSVESSCKGSGHEVAPDVGEECVGVAVATAEPCTTSDLSSSDAEWYKRAHFIVDSECLQDVMRGEEKST</sequence>
<dbReference type="OrthoDB" id="6244669at2759"/>
<feature type="compositionally biased region" description="Basic and acidic residues" evidence="2">
    <location>
        <begin position="455"/>
        <end position="465"/>
    </location>
</feature>
<dbReference type="InterPro" id="IPR043979">
    <property type="entry name" value="DUF5741"/>
</dbReference>
<keyword evidence="5" id="KW-1185">Reference proteome</keyword>
<proteinExistence type="predicted"/>